<dbReference type="Gene3D" id="1.10.260.40">
    <property type="entry name" value="lambda repressor-like DNA-binding domains"/>
    <property type="match status" value="1"/>
</dbReference>
<dbReference type="Proteomes" id="UP000233750">
    <property type="component" value="Unassembled WGS sequence"/>
</dbReference>
<feature type="domain" description="HTH cro/C1-type" evidence="3">
    <location>
        <begin position="31"/>
        <end position="96"/>
    </location>
</feature>
<protein>
    <recommendedName>
        <fullName evidence="3">HTH cro/C1-type domain-containing protein</fullName>
    </recommendedName>
</protein>
<dbReference type="CDD" id="cd00093">
    <property type="entry name" value="HTH_XRE"/>
    <property type="match status" value="1"/>
</dbReference>
<dbReference type="EMBL" id="PJMY01000003">
    <property type="protein sequence ID" value="PKV95898.1"/>
    <property type="molecule type" value="Genomic_DNA"/>
</dbReference>
<proteinExistence type="predicted"/>
<reference evidence="4 5" key="1">
    <citation type="submission" date="2017-12" db="EMBL/GenBank/DDBJ databases">
        <title>Sequencing the genomes of 1000 Actinobacteria strains.</title>
        <authorList>
            <person name="Klenk H.-P."/>
        </authorList>
    </citation>
    <scope>NUCLEOTIDE SEQUENCE [LARGE SCALE GENOMIC DNA]</scope>
    <source>
        <strain evidence="4 5">DSM 45165</strain>
    </source>
</reference>
<accession>A0A2N3WPV0</accession>
<sequence>MTPNEDHHDRAAPKRRPRQARETEAAFAARVREVREERGISQTALARSLRDYGINIDGTAITRIEKAASRESGSRAIRLGEAAAISDALGSSLEDMMRPQPELTEQIKEARKHLEFISRELATLTARRADVQHHLNQLEEQAKLRTELRQLMLALEAAEMDAASARLDYEVAAHRLKEEESLADTPSEKLAALQESVAMARARAQHAAFEREATISMIASTEAKLKGYT</sequence>
<dbReference type="SUPFAM" id="SSF47413">
    <property type="entry name" value="lambda repressor-like DNA-binding domains"/>
    <property type="match status" value="1"/>
</dbReference>
<organism evidence="4 5">
    <name type="scientific">Amycolatopsis echigonensis</name>
    <dbReference type="NCBI Taxonomy" id="2576905"/>
    <lineage>
        <taxon>Bacteria</taxon>
        <taxon>Bacillati</taxon>
        <taxon>Actinomycetota</taxon>
        <taxon>Actinomycetes</taxon>
        <taxon>Pseudonocardiales</taxon>
        <taxon>Pseudonocardiaceae</taxon>
        <taxon>Amycolatopsis</taxon>
    </lineage>
</organism>
<feature type="region of interest" description="Disordered" evidence="2">
    <location>
        <begin position="1"/>
        <end position="25"/>
    </location>
</feature>
<gene>
    <name evidence="4" type="ORF">ATK30_6831</name>
</gene>
<dbReference type="PROSITE" id="PS50943">
    <property type="entry name" value="HTH_CROC1"/>
    <property type="match status" value="1"/>
</dbReference>
<evidence type="ECO:0000313" key="5">
    <source>
        <dbReference type="Proteomes" id="UP000233750"/>
    </source>
</evidence>
<dbReference type="InterPro" id="IPR010982">
    <property type="entry name" value="Lambda_DNA-bd_dom_sf"/>
</dbReference>
<dbReference type="AlphaFoldDB" id="A0A2N3WPV0"/>
<dbReference type="RefSeq" id="WP_143271459.1">
    <property type="nucleotide sequence ID" value="NZ_PJMY01000003.1"/>
</dbReference>
<comment type="caution">
    <text evidence="4">The sequence shown here is derived from an EMBL/GenBank/DDBJ whole genome shotgun (WGS) entry which is preliminary data.</text>
</comment>
<evidence type="ECO:0000259" key="3">
    <source>
        <dbReference type="PROSITE" id="PS50943"/>
    </source>
</evidence>
<feature type="coiled-coil region" evidence="1">
    <location>
        <begin position="107"/>
        <end position="168"/>
    </location>
</feature>
<keyword evidence="5" id="KW-1185">Reference proteome</keyword>
<dbReference type="SMART" id="SM00530">
    <property type="entry name" value="HTH_XRE"/>
    <property type="match status" value="1"/>
</dbReference>
<keyword evidence="1" id="KW-0175">Coiled coil</keyword>
<dbReference type="GO" id="GO:0003677">
    <property type="term" value="F:DNA binding"/>
    <property type="evidence" value="ECO:0007669"/>
    <property type="project" value="InterPro"/>
</dbReference>
<name>A0A2N3WPV0_9PSEU</name>
<evidence type="ECO:0000256" key="2">
    <source>
        <dbReference type="SAM" id="MobiDB-lite"/>
    </source>
</evidence>
<evidence type="ECO:0000256" key="1">
    <source>
        <dbReference type="SAM" id="Coils"/>
    </source>
</evidence>
<feature type="compositionally biased region" description="Basic and acidic residues" evidence="2">
    <location>
        <begin position="1"/>
        <end position="12"/>
    </location>
</feature>
<dbReference type="InterPro" id="IPR001387">
    <property type="entry name" value="Cro/C1-type_HTH"/>
</dbReference>
<evidence type="ECO:0000313" key="4">
    <source>
        <dbReference type="EMBL" id="PKV95898.1"/>
    </source>
</evidence>